<accession>A0A410RLY0</accession>
<organism evidence="1 2">
    <name type="scientific">Corallococcus coralloides</name>
    <name type="common">Myxococcus coralloides</name>
    <dbReference type="NCBI Taxonomy" id="184914"/>
    <lineage>
        <taxon>Bacteria</taxon>
        <taxon>Pseudomonadati</taxon>
        <taxon>Myxococcota</taxon>
        <taxon>Myxococcia</taxon>
        <taxon>Myxococcales</taxon>
        <taxon>Cystobacterineae</taxon>
        <taxon>Myxococcaceae</taxon>
        <taxon>Corallococcus</taxon>
    </lineage>
</organism>
<dbReference type="Proteomes" id="UP000288758">
    <property type="component" value="Chromosome"/>
</dbReference>
<reference evidence="1 2" key="1">
    <citation type="submission" date="2018-12" db="EMBL/GenBank/DDBJ databases">
        <title>Complete Genome Sequence of the Corallopyronin A producing Myxobacterium Corallococcus coralloides B035.</title>
        <authorList>
            <person name="Bouhired S.M."/>
            <person name="Rupp O."/>
            <person name="Blom J."/>
            <person name="Schaeberle T.F."/>
            <person name="Kehraus S."/>
            <person name="Schiefer A."/>
            <person name="Pfarr K."/>
            <person name="Goesmann A."/>
            <person name="Hoerauf A."/>
            <person name="Koenig G.M."/>
        </authorList>
    </citation>
    <scope>NUCLEOTIDE SEQUENCE [LARGE SCALE GENOMIC DNA]</scope>
    <source>
        <strain evidence="1 2">B035</strain>
    </source>
</reference>
<name>A0A410RLY0_CORCK</name>
<proteinExistence type="predicted"/>
<sequence>MFSLRSPLLFVLAVLFFPAVLAGTLVLDLVPAPVPQR</sequence>
<dbReference type="AlphaFoldDB" id="A0A410RLY0"/>
<protein>
    <submittedName>
        <fullName evidence="1">Uncharacterized protein</fullName>
    </submittedName>
</protein>
<evidence type="ECO:0000313" key="1">
    <source>
        <dbReference type="EMBL" id="QAT82778.1"/>
    </source>
</evidence>
<dbReference type="EMBL" id="CP034669">
    <property type="protein sequence ID" value="QAT82778.1"/>
    <property type="molecule type" value="Genomic_DNA"/>
</dbReference>
<gene>
    <name evidence="1" type="ORF">EJ065_1174</name>
</gene>
<evidence type="ECO:0000313" key="2">
    <source>
        <dbReference type="Proteomes" id="UP000288758"/>
    </source>
</evidence>